<dbReference type="EMBL" id="JAMQJY010000001">
    <property type="protein sequence ID" value="MCM2675416.1"/>
    <property type="molecule type" value="Genomic_DNA"/>
</dbReference>
<accession>A0ABT0XHN6</accession>
<reference evidence="1" key="1">
    <citation type="submission" date="2022-06" db="EMBL/GenBank/DDBJ databases">
        <title>Alkalicoccobacillus porphyridii sp. nov., isolated from a marine red alga, Porphyridium purpureum and reclassification of Shouchella plakortidis and Shouchella gibsonii as Alkalicoccobacillus plakortidis comb. nov. and Alkalicoccobacillus gibsonii comb. nov.</title>
        <authorList>
            <person name="Kim K.H."/>
            <person name="Lee J.K."/>
            <person name="Han D.M."/>
            <person name="Baek J.H."/>
            <person name="Jeon C.O."/>
        </authorList>
    </citation>
    <scope>NUCLEOTIDE SEQUENCE</scope>
    <source>
        <strain evidence="1">DSM 19153</strain>
    </source>
</reference>
<evidence type="ECO:0008006" key="3">
    <source>
        <dbReference type="Google" id="ProtNLM"/>
    </source>
</evidence>
<name>A0ABT0XHN6_9BACI</name>
<proteinExistence type="predicted"/>
<sequence>MKKYIFNKLLRKASVVRESVDNESKATLMQQQDAEFKERFLTQFTFFQGI</sequence>
<gene>
    <name evidence="1" type="ORF">NDM98_07890</name>
</gene>
<evidence type="ECO:0000313" key="1">
    <source>
        <dbReference type="EMBL" id="MCM2675416.1"/>
    </source>
</evidence>
<protein>
    <recommendedName>
        <fullName evidence="3">Fur-regulated basic protein B</fullName>
    </recommendedName>
</protein>
<keyword evidence="2" id="KW-1185">Reference proteome</keyword>
<dbReference type="RefSeq" id="WP_251606064.1">
    <property type="nucleotide sequence ID" value="NZ_JAMQJY010000001.1"/>
</dbReference>
<comment type="caution">
    <text evidence="1">The sequence shown here is derived from an EMBL/GenBank/DDBJ whole genome shotgun (WGS) entry which is preliminary data.</text>
</comment>
<dbReference type="Proteomes" id="UP001203665">
    <property type="component" value="Unassembled WGS sequence"/>
</dbReference>
<organism evidence="1 2">
    <name type="scientific">Alkalicoccobacillus plakortidis</name>
    <dbReference type="NCBI Taxonomy" id="444060"/>
    <lineage>
        <taxon>Bacteria</taxon>
        <taxon>Bacillati</taxon>
        <taxon>Bacillota</taxon>
        <taxon>Bacilli</taxon>
        <taxon>Bacillales</taxon>
        <taxon>Bacillaceae</taxon>
        <taxon>Alkalicoccobacillus</taxon>
    </lineage>
</organism>
<evidence type="ECO:0000313" key="2">
    <source>
        <dbReference type="Proteomes" id="UP001203665"/>
    </source>
</evidence>